<dbReference type="Gene3D" id="2.10.25.10">
    <property type="entry name" value="Laminin"/>
    <property type="match status" value="1"/>
</dbReference>
<dbReference type="Gene3D" id="3.30.470.160">
    <property type="entry name" value="Inositol polyphosphate kinase"/>
    <property type="match status" value="1"/>
</dbReference>
<dbReference type="SMART" id="SM00261">
    <property type="entry name" value="FU"/>
    <property type="match status" value="7"/>
</dbReference>
<feature type="chain" id="PRO_5024271108" description="Kinase" evidence="8">
    <location>
        <begin position="18"/>
        <end position="1322"/>
    </location>
</feature>
<comment type="similarity">
    <text evidence="1 6">Belongs to the inositol phosphokinase (IPK) family.</text>
</comment>
<name>A0A5N5QDF8_9AGAM</name>
<feature type="region of interest" description="Disordered" evidence="7">
    <location>
        <begin position="1251"/>
        <end position="1272"/>
    </location>
</feature>
<evidence type="ECO:0000256" key="2">
    <source>
        <dbReference type="ARBA" id="ARBA00022536"/>
    </source>
</evidence>
<feature type="domain" description="EGF-like" evidence="9">
    <location>
        <begin position="158"/>
        <end position="190"/>
    </location>
</feature>
<dbReference type="EMBL" id="SSOP01000238">
    <property type="protein sequence ID" value="KAB5589704.1"/>
    <property type="molecule type" value="Genomic_DNA"/>
</dbReference>
<evidence type="ECO:0000256" key="7">
    <source>
        <dbReference type="SAM" id="MobiDB-lite"/>
    </source>
</evidence>
<dbReference type="SUPFAM" id="SSF57184">
    <property type="entry name" value="Growth factor receptor domain"/>
    <property type="match status" value="3"/>
</dbReference>
<dbReference type="PANTHER" id="PTHR12400">
    <property type="entry name" value="INOSITOL POLYPHOSPHATE KINASE"/>
    <property type="match status" value="1"/>
</dbReference>
<keyword evidence="4 6" id="KW-0418">Kinase</keyword>
<keyword evidence="5" id="KW-1015">Disulfide bond</keyword>
<dbReference type="InterPro" id="IPR002049">
    <property type="entry name" value="LE_dom"/>
</dbReference>
<dbReference type="GO" id="GO:0046854">
    <property type="term" value="P:phosphatidylinositol phosphate biosynthetic process"/>
    <property type="evidence" value="ECO:0007669"/>
    <property type="project" value="TreeGrafter"/>
</dbReference>
<feature type="region of interest" description="Disordered" evidence="7">
    <location>
        <begin position="708"/>
        <end position="741"/>
    </location>
</feature>
<evidence type="ECO:0000259" key="9">
    <source>
        <dbReference type="PROSITE" id="PS50026"/>
    </source>
</evidence>
<keyword evidence="3 6" id="KW-0808">Transferase</keyword>
<dbReference type="EC" id="2.7.-.-" evidence="6"/>
<comment type="caution">
    <text evidence="5">Lacks conserved residue(s) required for the propagation of feature annotation.</text>
</comment>
<dbReference type="PANTHER" id="PTHR12400:SF108">
    <property type="entry name" value="KINASE"/>
    <property type="match status" value="1"/>
</dbReference>
<evidence type="ECO:0000256" key="6">
    <source>
        <dbReference type="RuleBase" id="RU363090"/>
    </source>
</evidence>
<dbReference type="Proteomes" id="UP000383932">
    <property type="component" value="Unassembled WGS sequence"/>
</dbReference>
<dbReference type="GO" id="GO:0005737">
    <property type="term" value="C:cytoplasm"/>
    <property type="evidence" value="ECO:0007669"/>
    <property type="project" value="TreeGrafter"/>
</dbReference>
<dbReference type="GO" id="GO:0000824">
    <property type="term" value="F:inositol-1,4,5,6-tetrakisphosphate 3-kinase activity"/>
    <property type="evidence" value="ECO:0007669"/>
    <property type="project" value="TreeGrafter"/>
</dbReference>
<feature type="signal peptide" evidence="8">
    <location>
        <begin position="1"/>
        <end position="17"/>
    </location>
</feature>
<dbReference type="Gene3D" id="2.10.220.10">
    <property type="entry name" value="Hormone Receptor, Insulin-like Growth Factor Receptor 1, Chain A, domain 2"/>
    <property type="match status" value="3"/>
</dbReference>
<dbReference type="CDD" id="cd00055">
    <property type="entry name" value="EGF_Lam"/>
    <property type="match status" value="1"/>
</dbReference>
<dbReference type="CDD" id="cd00064">
    <property type="entry name" value="FU"/>
    <property type="match status" value="3"/>
</dbReference>
<evidence type="ECO:0000256" key="1">
    <source>
        <dbReference type="ARBA" id="ARBA00007374"/>
    </source>
</evidence>
<dbReference type="SUPFAM" id="SSF56104">
    <property type="entry name" value="SAICAR synthase-like"/>
    <property type="match status" value="1"/>
</dbReference>
<feature type="disulfide bond" evidence="5">
    <location>
        <begin position="180"/>
        <end position="189"/>
    </location>
</feature>
<dbReference type="Pfam" id="PF03770">
    <property type="entry name" value="IPK"/>
    <property type="match status" value="1"/>
</dbReference>
<reference evidence="10 11" key="1">
    <citation type="journal article" date="2019" name="Fungal Biol. Biotechnol.">
        <title>Draft genome sequence of fastidious pathogen Ceratobasidium theobromae, which causes vascular-streak dieback in Theobroma cacao.</title>
        <authorList>
            <person name="Ali S.S."/>
            <person name="Asman A."/>
            <person name="Shao J."/>
            <person name="Firmansyah A.P."/>
            <person name="Susilo A.W."/>
            <person name="Rosmana A."/>
            <person name="McMahon P."/>
            <person name="Junaid M."/>
            <person name="Guest D."/>
            <person name="Kheng T.Y."/>
            <person name="Meinhardt L.W."/>
            <person name="Bailey B.A."/>
        </authorList>
    </citation>
    <scope>NUCLEOTIDE SEQUENCE [LARGE SCALE GENOMIC DNA]</scope>
    <source>
        <strain evidence="10 11">CT2</strain>
    </source>
</reference>
<accession>A0A5N5QDF8</accession>
<keyword evidence="11" id="KW-1185">Reference proteome</keyword>
<dbReference type="GO" id="GO:0008440">
    <property type="term" value="F:inositol-1,4,5-trisphosphate 3-kinase activity"/>
    <property type="evidence" value="ECO:0007669"/>
    <property type="project" value="TreeGrafter"/>
</dbReference>
<dbReference type="GO" id="GO:0005634">
    <property type="term" value="C:nucleus"/>
    <property type="evidence" value="ECO:0007669"/>
    <property type="project" value="TreeGrafter"/>
</dbReference>
<gene>
    <name evidence="10" type="ORF">CTheo_6857</name>
</gene>
<proteinExistence type="inferred from homology"/>
<keyword evidence="2 5" id="KW-0245">EGF-like domain</keyword>
<dbReference type="InterPro" id="IPR009030">
    <property type="entry name" value="Growth_fac_rcpt_cys_sf"/>
</dbReference>
<dbReference type="InterPro" id="IPR006212">
    <property type="entry name" value="Furin_repeat"/>
</dbReference>
<evidence type="ECO:0000313" key="11">
    <source>
        <dbReference type="Proteomes" id="UP000383932"/>
    </source>
</evidence>
<dbReference type="InterPro" id="IPR038286">
    <property type="entry name" value="IPK_sf"/>
</dbReference>
<dbReference type="PROSITE" id="PS00022">
    <property type="entry name" value="EGF_1"/>
    <property type="match status" value="1"/>
</dbReference>
<evidence type="ECO:0000313" key="10">
    <source>
        <dbReference type="EMBL" id="KAB5589704.1"/>
    </source>
</evidence>
<dbReference type="GO" id="GO:0032958">
    <property type="term" value="P:inositol phosphate biosynthetic process"/>
    <property type="evidence" value="ECO:0007669"/>
    <property type="project" value="InterPro"/>
</dbReference>
<feature type="compositionally biased region" description="Polar residues" evidence="7">
    <location>
        <begin position="922"/>
        <end position="932"/>
    </location>
</feature>
<evidence type="ECO:0000256" key="3">
    <source>
        <dbReference type="ARBA" id="ARBA00022679"/>
    </source>
</evidence>
<protein>
    <recommendedName>
        <fullName evidence="6">Kinase</fullName>
        <ecNumber evidence="6">2.7.-.-</ecNumber>
    </recommendedName>
</protein>
<dbReference type="InterPro" id="IPR000742">
    <property type="entry name" value="EGF"/>
</dbReference>
<dbReference type="OrthoDB" id="338650at2759"/>
<dbReference type="SMART" id="SM00181">
    <property type="entry name" value="EGF"/>
    <property type="match status" value="8"/>
</dbReference>
<evidence type="ECO:0000256" key="8">
    <source>
        <dbReference type="SAM" id="SignalP"/>
    </source>
</evidence>
<feature type="region of interest" description="Disordered" evidence="7">
    <location>
        <begin position="907"/>
        <end position="932"/>
    </location>
</feature>
<organism evidence="10 11">
    <name type="scientific">Ceratobasidium theobromae</name>
    <dbReference type="NCBI Taxonomy" id="1582974"/>
    <lineage>
        <taxon>Eukaryota</taxon>
        <taxon>Fungi</taxon>
        <taxon>Dikarya</taxon>
        <taxon>Basidiomycota</taxon>
        <taxon>Agaricomycotina</taxon>
        <taxon>Agaricomycetes</taxon>
        <taxon>Cantharellales</taxon>
        <taxon>Ceratobasidiaceae</taxon>
        <taxon>Ceratobasidium</taxon>
    </lineage>
</organism>
<dbReference type="PROSITE" id="PS50026">
    <property type="entry name" value="EGF_3"/>
    <property type="match status" value="1"/>
</dbReference>
<sequence length="1322" mass="137223">MIPVLVCLAALARAASAEICSPAGCASGTTNIALGASFSSAVLLPGTYASTSPAAGLLDGPVSASEGITTSDTRSFPFTVSLASVIAFGSTNYAGESTLIGLGSNLSSPRLPTSLAVPTNMAVTFRSSSSPSSLVLFSSVPDTAQLSLVPDLAISSVQSTSCSPACASGGACTANGTCACAQGFSGTQCEQCAPGFFGSSCQKCQDSCCDDGMTGSGKCLGAKTKTPTETCGCQNGICTSDGSCACNPGWANPTSGQNATLKCSVCATGFFQDASGECQVCSQGCTACAAPSGVCTSCQANFTPDSNDRTRCVLVTNSTTTCPDGQFLDPATSTCAACSPLCKTCTGPLSTQCIACGAGQFMVPGGRCVAVDSSGVCQGTKFVANNAKGICDACPSTCTSCSIPSFSVVSTLAQITCSACLPGHVLTPNKRCAVTCPAGTFVSPQDGVTCTPCDSSCAECTGSATFCTACAGGRGTTDGKCVASCPSGSVLAPSVSTNSTGTTCVSCHPDCLSCSGPGMAQCSTCPPSRPLKSSDGRCLPASSCGQGSFFDVPSGTCRTCDTGCAGCSGAGAGTCTTCAAGQVLRSGQCVDSGCGDRTYLGVCLADLATAINSRSTTTQPVGLTPLQGALVGTSSLGLVVLGLLFWRRQARKKRAARTAVFADNLPEDPNAPSRWEWGKVWRMRREEGWFAGLKLVVRGVRGLHPQKSRSFHREMSLRKLGGRGRNSDDDQDPRWANLRSRPSYKDEQETFVFERPVMVGSVPGSARTWYRDSNGAYGRINPESHFARTLARTSEEHEEVPVEANITGASAHTFGVAPSLAPSSKGLASQSTGSVAVHPTGSDIRAGSWMLPNHTGLESVSTRATGSVAPAPKPAPVPIMVVPQHTGLSSVPSHYTGNSSVVFHHTGSSGSSFAPQPRQPIRDSSNNINPFGRTVTLTSGNTNTMMSPPPQGVPSSPVWPGAIGGSYWLGGSEQPQSRVVMGDKNPPHHHHTVIMPNPKRAHTLDMQVGGHKGVKQSGEGDLIMKPCLPAERDFYQAIASDERLAALRPHIPRFYGTLRLEGQVNAESAPGGDIGPDQLREVLAKGASEPDLGKDESCQSIVLQNLSHRFRKPNILDAKLGTVLYDDGASAEKRERMIKVARETTSFETGVRLTGFSVFDPSTQVYTVTPKEYGKSIKPEQLSEGIARFFPETVPRDALLKVLGAVHDKLVEIQQVLAEIEIRMVGGSVLIVWEGDPAALARAIVTANTGRDVMEESDDESEDPEVEVDESARKPGPVCVVKLIDFAHTRLVPGEGPDDGVMMGMGTTIKLLEGRIRELRVA</sequence>
<evidence type="ECO:0000256" key="4">
    <source>
        <dbReference type="ARBA" id="ARBA00022777"/>
    </source>
</evidence>
<dbReference type="InterPro" id="IPR005522">
    <property type="entry name" value="IPK"/>
</dbReference>
<evidence type="ECO:0000256" key="5">
    <source>
        <dbReference type="PROSITE-ProRule" id="PRU00076"/>
    </source>
</evidence>
<keyword evidence="8" id="KW-0732">Signal</keyword>
<feature type="disulfide bond" evidence="5">
    <location>
        <begin position="162"/>
        <end position="172"/>
    </location>
</feature>
<comment type="caution">
    <text evidence="10">The sequence shown here is derived from an EMBL/GenBank/DDBJ whole genome shotgun (WGS) entry which is preliminary data.</text>
</comment>
<feature type="compositionally biased region" description="Acidic residues" evidence="7">
    <location>
        <begin position="1255"/>
        <end position="1269"/>
    </location>
</feature>